<protein>
    <submittedName>
        <fullName evidence="1">Uncharacterized protein</fullName>
    </submittedName>
</protein>
<comment type="caution">
    <text evidence="1">The sequence shown here is derived from an EMBL/GenBank/DDBJ whole genome shotgun (WGS) entry which is preliminary data.</text>
</comment>
<sequence length="71" mass="8546">MEPNESSSYNDNRDYFQALERQRKDFLRKILWKCDNGPYNGPCKIDINLRTPEEIQEGMRNSKSNSQYQER</sequence>
<evidence type="ECO:0000313" key="1">
    <source>
        <dbReference type="EMBL" id="KAL0420928.1"/>
    </source>
</evidence>
<name>A0AAW2UVN7_9LAMI</name>
<gene>
    <name evidence="1" type="ORF">Slati_3115700</name>
</gene>
<reference evidence="1" key="2">
    <citation type="journal article" date="2024" name="Plant">
        <title>Genomic evolution and insights into agronomic trait innovations of Sesamum species.</title>
        <authorList>
            <person name="Miao H."/>
            <person name="Wang L."/>
            <person name="Qu L."/>
            <person name="Liu H."/>
            <person name="Sun Y."/>
            <person name="Le M."/>
            <person name="Wang Q."/>
            <person name="Wei S."/>
            <person name="Zheng Y."/>
            <person name="Lin W."/>
            <person name="Duan Y."/>
            <person name="Cao H."/>
            <person name="Xiong S."/>
            <person name="Wang X."/>
            <person name="Wei L."/>
            <person name="Li C."/>
            <person name="Ma Q."/>
            <person name="Ju M."/>
            <person name="Zhao R."/>
            <person name="Li G."/>
            <person name="Mu C."/>
            <person name="Tian Q."/>
            <person name="Mei H."/>
            <person name="Zhang T."/>
            <person name="Gao T."/>
            <person name="Zhang H."/>
        </authorList>
    </citation>
    <scope>NUCLEOTIDE SEQUENCE</scope>
    <source>
        <strain evidence="1">KEN1</strain>
    </source>
</reference>
<dbReference type="EMBL" id="JACGWN010000011">
    <property type="protein sequence ID" value="KAL0420928.1"/>
    <property type="molecule type" value="Genomic_DNA"/>
</dbReference>
<proteinExistence type="predicted"/>
<organism evidence="1">
    <name type="scientific">Sesamum latifolium</name>
    <dbReference type="NCBI Taxonomy" id="2727402"/>
    <lineage>
        <taxon>Eukaryota</taxon>
        <taxon>Viridiplantae</taxon>
        <taxon>Streptophyta</taxon>
        <taxon>Embryophyta</taxon>
        <taxon>Tracheophyta</taxon>
        <taxon>Spermatophyta</taxon>
        <taxon>Magnoliopsida</taxon>
        <taxon>eudicotyledons</taxon>
        <taxon>Gunneridae</taxon>
        <taxon>Pentapetalae</taxon>
        <taxon>asterids</taxon>
        <taxon>lamiids</taxon>
        <taxon>Lamiales</taxon>
        <taxon>Pedaliaceae</taxon>
        <taxon>Sesamum</taxon>
    </lineage>
</organism>
<accession>A0AAW2UVN7</accession>
<dbReference type="AlphaFoldDB" id="A0AAW2UVN7"/>
<reference evidence="1" key="1">
    <citation type="submission" date="2020-06" db="EMBL/GenBank/DDBJ databases">
        <authorList>
            <person name="Li T."/>
            <person name="Hu X."/>
            <person name="Zhang T."/>
            <person name="Song X."/>
            <person name="Zhang H."/>
            <person name="Dai N."/>
            <person name="Sheng W."/>
            <person name="Hou X."/>
            <person name="Wei L."/>
        </authorList>
    </citation>
    <scope>NUCLEOTIDE SEQUENCE</scope>
    <source>
        <strain evidence="1">KEN1</strain>
        <tissue evidence="1">Leaf</tissue>
    </source>
</reference>